<feature type="transmembrane region" description="Helical" evidence="3">
    <location>
        <begin position="183"/>
        <end position="214"/>
    </location>
</feature>
<feature type="transmembrane region" description="Helical" evidence="3">
    <location>
        <begin position="315"/>
        <end position="337"/>
    </location>
</feature>
<protein>
    <submittedName>
        <fullName evidence="4">CDP-alcohol phosphatidyltransferase family protein</fullName>
    </submittedName>
</protein>
<evidence type="ECO:0000256" key="3">
    <source>
        <dbReference type="SAM" id="Phobius"/>
    </source>
</evidence>
<dbReference type="PROSITE" id="PS00379">
    <property type="entry name" value="CDP_ALCOHOL_P_TRANSF"/>
    <property type="match status" value="1"/>
</dbReference>
<reference evidence="4" key="1">
    <citation type="submission" date="2020-12" db="EMBL/GenBank/DDBJ databases">
        <title>Bacterial taxonomy.</title>
        <authorList>
            <person name="Pan X."/>
        </authorList>
    </citation>
    <scope>NUCLEOTIDE SEQUENCE</scope>
    <source>
        <strain evidence="4">M0105</strain>
    </source>
</reference>
<dbReference type="GO" id="GO:0008654">
    <property type="term" value="P:phospholipid biosynthetic process"/>
    <property type="evidence" value="ECO:0007669"/>
    <property type="project" value="InterPro"/>
</dbReference>
<keyword evidence="3" id="KW-1133">Transmembrane helix</keyword>
<evidence type="ECO:0000256" key="1">
    <source>
        <dbReference type="ARBA" id="ARBA00022679"/>
    </source>
</evidence>
<dbReference type="InterPro" id="IPR000462">
    <property type="entry name" value="CDP-OH_P_trans"/>
</dbReference>
<sequence>MAEMIAAIIGPEGQAAFGLSGAARLARQLPRAGMRPGDEAEASVLLRADHVYGAGVLTALAQAAPGTVLIDAEGRAVGARIDDESRDWARALVGGHGAAEGLAPGARALTGVELAGRYDQKLRKKADPLVMPARDRVAVERALFGASYKGVTDLVTKHVWPRPALAVTRFCALRGITPNQVTWASLALVILAFWLFWTGQFALGLVVAWVMTFLDTVDGKLARVTVTASKLGDVLDHGIDLIHPPFWWWAWAVGCAAIGDPIEDFALVMGVIVGGYVAQRLEEGWFIARYGIEMHIWRRFDSLFREITARRNPNLLILMAFTIFGAPREGLIAVAWWTGICFAVHLVRVAQAEIARRKGPLTSWMTAA</sequence>
<dbReference type="GO" id="GO:0016780">
    <property type="term" value="F:phosphotransferase activity, for other substituted phosphate groups"/>
    <property type="evidence" value="ECO:0007669"/>
    <property type="project" value="InterPro"/>
</dbReference>
<dbReference type="Gene3D" id="1.20.120.1760">
    <property type="match status" value="1"/>
</dbReference>
<dbReference type="Pfam" id="PF01066">
    <property type="entry name" value="CDP-OH_P_transf"/>
    <property type="match status" value="1"/>
</dbReference>
<evidence type="ECO:0000313" key="5">
    <source>
        <dbReference type="Proteomes" id="UP000655420"/>
    </source>
</evidence>
<gene>
    <name evidence="4" type="ORF">H0I76_13895</name>
</gene>
<name>A0A8J7SGP0_9RHOB</name>
<dbReference type="EMBL" id="JAEHHL010000008">
    <property type="protein sequence ID" value="MBK0400287.1"/>
    <property type="molecule type" value="Genomic_DNA"/>
</dbReference>
<dbReference type="InterPro" id="IPR048254">
    <property type="entry name" value="CDP_ALCOHOL_P_TRANSF_CS"/>
</dbReference>
<comment type="caution">
    <text evidence="4">The sequence shown here is derived from an EMBL/GenBank/DDBJ whole genome shotgun (WGS) entry which is preliminary data.</text>
</comment>
<keyword evidence="5" id="KW-1185">Reference proteome</keyword>
<proteinExistence type="inferred from homology"/>
<organism evidence="4 5">
    <name type="scientific">Thermohalobaculum xanthum</name>
    <dbReference type="NCBI Taxonomy" id="2753746"/>
    <lineage>
        <taxon>Bacteria</taxon>
        <taxon>Pseudomonadati</taxon>
        <taxon>Pseudomonadota</taxon>
        <taxon>Alphaproteobacteria</taxon>
        <taxon>Rhodobacterales</taxon>
        <taxon>Paracoccaceae</taxon>
        <taxon>Thermohalobaculum</taxon>
    </lineage>
</organism>
<comment type="similarity">
    <text evidence="2">Belongs to the CDP-alcohol phosphatidyltransferase class-I family.</text>
</comment>
<keyword evidence="3" id="KW-0472">Membrane</keyword>
<dbReference type="Proteomes" id="UP000655420">
    <property type="component" value="Unassembled WGS sequence"/>
</dbReference>
<dbReference type="GO" id="GO:0016020">
    <property type="term" value="C:membrane"/>
    <property type="evidence" value="ECO:0007669"/>
    <property type="project" value="InterPro"/>
</dbReference>
<dbReference type="InterPro" id="IPR043130">
    <property type="entry name" value="CDP-OH_PTrfase_TM_dom"/>
</dbReference>
<evidence type="ECO:0000256" key="2">
    <source>
        <dbReference type="RuleBase" id="RU003750"/>
    </source>
</evidence>
<evidence type="ECO:0000313" key="4">
    <source>
        <dbReference type="EMBL" id="MBK0400287.1"/>
    </source>
</evidence>
<dbReference type="AlphaFoldDB" id="A0A8J7SGP0"/>
<keyword evidence="3" id="KW-0812">Transmembrane</keyword>
<keyword evidence="1 2" id="KW-0808">Transferase</keyword>
<accession>A0A8J7SGP0</accession>